<name>A0AAV0YWR8_VICFA</name>
<keyword evidence="6" id="KW-0732">Signal</keyword>
<organism evidence="8 9">
    <name type="scientific">Vicia faba</name>
    <name type="common">Broad bean</name>
    <name type="synonym">Faba vulgaris</name>
    <dbReference type="NCBI Taxonomy" id="3906"/>
    <lineage>
        <taxon>Eukaryota</taxon>
        <taxon>Viridiplantae</taxon>
        <taxon>Streptophyta</taxon>
        <taxon>Embryophyta</taxon>
        <taxon>Tracheophyta</taxon>
        <taxon>Spermatophyta</taxon>
        <taxon>Magnoliopsida</taxon>
        <taxon>eudicotyledons</taxon>
        <taxon>Gunneridae</taxon>
        <taxon>Pentapetalae</taxon>
        <taxon>rosids</taxon>
        <taxon>fabids</taxon>
        <taxon>Fabales</taxon>
        <taxon>Fabaceae</taxon>
        <taxon>Papilionoideae</taxon>
        <taxon>50 kb inversion clade</taxon>
        <taxon>NPAAA clade</taxon>
        <taxon>Hologalegina</taxon>
        <taxon>IRL clade</taxon>
        <taxon>Fabeae</taxon>
        <taxon>Vicia</taxon>
    </lineage>
</organism>
<dbReference type="GO" id="GO:0009055">
    <property type="term" value="F:electron transfer activity"/>
    <property type="evidence" value="ECO:0007669"/>
    <property type="project" value="InterPro"/>
</dbReference>
<dbReference type="InterPro" id="IPR003245">
    <property type="entry name" value="Phytocyanin_dom"/>
</dbReference>
<feature type="domain" description="Phytocyanin" evidence="7">
    <location>
        <begin position="32"/>
        <end position="127"/>
    </location>
</feature>
<protein>
    <recommendedName>
        <fullName evidence="4">Basic blue protein</fullName>
    </recommendedName>
    <alternativeName>
        <fullName evidence="5">Plantacyanin</fullName>
    </alternativeName>
</protein>
<feature type="chain" id="PRO_5043460443" description="Basic blue protein" evidence="6">
    <location>
        <begin position="32"/>
        <end position="127"/>
    </location>
</feature>
<dbReference type="PANTHER" id="PTHR33021:SF341">
    <property type="entry name" value="BASIC BLUE PROTEIN-LIKE"/>
    <property type="match status" value="1"/>
</dbReference>
<evidence type="ECO:0000256" key="2">
    <source>
        <dbReference type="ARBA" id="ARBA00023008"/>
    </source>
</evidence>
<evidence type="ECO:0000256" key="5">
    <source>
        <dbReference type="ARBA" id="ARBA00082491"/>
    </source>
</evidence>
<dbReference type="InterPro" id="IPR008972">
    <property type="entry name" value="Cupredoxin"/>
</dbReference>
<accession>A0AAV0YWR8</accession>
<dbReference type="EMBL" id="OX451736">
    <property type="protein sequence ID" value="CAI8589714.1"/>
    <property type="molecule type" value="Genomic_DNA"/>
</dbReference>
<dbReference type="PROSITE" id="PS51485">
    <property type="entry name" value="PHYTOCYANIN"/>
    <property type="match status" value="1"/>
</dbReference>
<dbReference type="SUPFAM" id="SSF49503">
    <property type="entry name" value="Cupredoxins"/>
    <property type="match status" value="1"/>
</dbReference>
<evidence type="ECO:0000313" key="9">
    <source>
        <dbReference type="Proteomes" id="UP001157006"/>
    </source>
</evidence>
<keyword evidence="3" id="KW-1015">Disulfide bond</keyword>
<keyword evidence="9" id="KW-1185">Reference proteome</keyword>
<evidence type="ECO:0000256" key="3">
    <source>
        <dbReference type="ARBA" id="ARBA00023157"/>
    </source>
</evidence>
<dbReference type="Gene3D" id="2.60.40.420">
    <property type="entry name" value="Cupredoxins - blue copper proteins"/>
    <property type="match status" value="1"/>
</dbReference>
<keyword evidence="2" id="KW-0186">Copper</keyword>
<dbReference type="FunFam" id="2.60.40.420:FF:000013">
    <property type="entry name" value="basic blue protein-like"/>
    <property type="match status" value="1"/>
</dbReference>
<evidence type="ECO:0000256" key="4">
    <source>
        <dbReference type="ARBA" id="ARBA00071970"/>
    </source>
</evidence>
<evidence type="ECO:0000259" key="7">
    <source>
        <dbReference type="PROSITE" id="PS51485"/>
    </source>
</evidence>
<feature type="signal peptide" evidence="6">
    <location>
        <begin position="1"/>
        <end position="31"/>
    </location>
</feature>
<dbReference type="InterPro" id="IPR039391">
    <property type="entry name" value="Phytocyanin-like"/>
</dbReference>
<dbReference type="InterPro" id="IPR041844">
    <property type="entry name" value="Plantacyanin"/>
</dbReference>
<dbReference type="AlphaFoldDB" id="A0AAV0YWR8"/>
<dbReference type="PANTHER" id="PTHR33021">
    <property type="entry name" value="BLUE COPPER PROTEIN"/>
    <property type="match status" value="1"/>
</dbReference>
<sequence length="127" mass="13580">MGKGRGSASSSSVTTILLLCMFLFHPNMIHAETYIVGDGQGWTFGVQNWPSGKSFNGGDILVFNYIPLIHNVVKVNEFGYNSCVALGGSELHVSGSDRITLAKGANYYICAVPGHCNRGQKIAVNAN</sequence>
<gene>
    <name evidence="8" type="ORF">VFH_I406080</name>
</gene>
<dbReference type="GO" id="GO:0005886">
    <property type="term" value="C:plasma membrane"/>
    <property type="evidence" value="ECO:0007669"/>
    <property type="project" value="TreeGrafter"/>
</dbReference>
<proteinExistence type="predicted"/>
<evidence type="ECO:0000256" key="6">
    <source>
        <dbReference type="SAM" id="SignalP"/>
    </source>
</evidence>
<evidence type="ECO:0000313" key="8">
    <source>
        <dbReference type="EMBL" id="CAI8589714.1"/>
    </source>
</evidence>
<dbReference type="Proteomes" id="UP001157006">
    <property type="component" value="Chromosome 1L"/>
</dbReference>
<dbReference type="Pfam" id="PF02298">
    <property type="entry name" value="Cu_bind_like"/>
    <property type="match status" value="1"/>
</dbReference>
<reference evidence="8 9" key="1">
    <citation type="submission" date="2023-01" db="EMBL/GenBank/DDBJ databases">
        <authorList>
            <person name="Kreplak J."/>
        </authorList>
    </citation>
    <scope>NUCLEOTIDE SEQUENCE [LARGE SCALE GENOMIC DNA]</scope>
</reference>
<evidence type="ECO:0000256" key="1">
    <source>
        <dbReference type="ARBA" id="ARBA00022723"/>
    </source>
</evidence>
<keyword evidence="1" id="KW-0479">Metal-binding</keyword>
<dbReference type="CDD" id="cd11013">
    <property type="entry name" value="Plantacyanin"/>
    <property type="match status" value="1"/>
</dbReference>
<dbReference type="GO" id="GO:0046872">
    <property type="term" value="F:metal ion binding"/>
    <property type="evidence" value="ECO:0007669"/>
    <property type="project" value="UniProtKB-KW"/>
</dbReference>